<evidence type="ECO:0000313" key="4">
    <source>
        <dbReference type="Proteomes" id="UP000030651"/>
    </source>
</evidence>
<keyword evidence="4" id="KW-1185">Reference proteome</keyword>
<dbReference type="eggNOG" id="ENOG502SFTJ">
    <property type="taxonomic scope" value="Eukaryota"/>
</dbReference>
<reference evidence="4" key="1">
    <citation type="journal article" date="2015" name="BMC Genomics">
        <title>Genomic and transcriptomic analysis of the endophytic fungus Pestalotiopsis fici reveals its lifestyle and high potential for synthesis of natural products.</title>
        <authorList>
            <person name="Wang X."/>
            <person name="Zhang X."/>
            <person name="Liu L."/>
            <person name="Xiang M."/>
            <person name="Wang W."/>
            <person name="Sun X."/>
            <person name="Che Y."/>
            <person name="Guo L."/>
            <person name="Liu G."/>
            <person name="Guo L."/>
            <person name="Wang C."/>
            <person name="Yin W.B."/>
            <person name="Stadler M."/>
            <person name="Zhang X."/>
            <person name="Liu X."/>
        </authorList>
    </citation>
    <scope>NUCLEOTIDE SEQUENCE [LARGE SCALE GENOMIC DNA]</scope>
    <source>
        <strain evidence="4">W106-1 / CGMCC3.15140</strain>
    </source>
</reference>
<organism evidence="3 4">
    <name type="scientific">Pestalotiopsis fici (strain W106-1 / CGMCC3.15140)</name>
    <dbReference type="NCBI Taxonomy" id="1229662"/>
    <lineage>
        <taxon>Eukaryota</taxon>
        <taxon>Fungi</taxon>
        <taxon>Dikarya</taxon>
        <taxon>Ascomycota</taxon>
        <taxon>Pezizomycotina</taxon>
        <taxon>Sordariomycetes</taxon>
        <taxon>Xylariomycetidae</taxon>
        <taxon>Amphisphaeriales</taxon>
        <taxon>Sporocadaceae</taxon>
        <taxon>Pestalotiopsis</taxon>
    </lineage>
</organism>
<dbReference type="GeneID" id="19274380"/>
<feature type="region of interest" description="Disordered" evidence="1">
    <location>
        <begin position="60"/>
        <end position="103"/>
    </location>
</feature>
<dbReference type="RefSeq" id="XP_007836139.1">
    <property type="nucleotide sequence ID" value="XM_007837948.1"/>
</dbReference>
<dbReference type="KEGG" id="pfy:PFICI_09367"/>
<sequence length="281" mass="30140">MSTKDDSTQFQFLITCIKNSNAGKVDFGAVAEQLGIVSKGAAAKRYERLMKAHGIGPNGIAGTASPKKAAIKKEKGAGKSPAKKRKLEEVDENAGDDDEPIKDENIKGEVKSEVKCEVKFEDAMNVKLEHGSGGMAITDTGAPNSTLSSSHGNDEDDDDDVLVVSATERSSSGNVPAYGSSDHHHHHHHMSMSTQHIPSIHSPFDYATNMGFPLQTTPTSTMMTTTTMMPRSSSGNPLPYGFAPSPYAHSHDGHHFFWQGPGMMPTHPDGGHKEDPTDRSS</sequence>
<dbReference type="Proteomes" id="UP000030651">
    <property type="component" value="Unassembled WGS sequence"/>
</dbReference>
<dbReference type="EMBL" id="KI912114">
    <property type="protein sequence ID" value="ETS79514.1"/>
    <property type="molecule type" value="Genomic_DNA"/>
</dbReference>
<feature type="domain" description="Myb-like DNA-binding" evidence="2">
    <location>
        <begin position="6"/>
        <end position="54"/>
    </location>
</feature>
<dbReference type="Pfam" id="PF22980">
    <property type="entry name" value="Myb_DNA-bind_8"/>
    <property type="match status" value="1"/>
</dbReference>
<feature type="compositionally biased region" description="Acidic residues" evidence="1">
    <location>
        <begin position="89"/>
        <end position="101"/>
    </location>
</feature>
<dbReference type="InterPro" id="IPR054505">
    <property type="entry name" value="Myb_DNA-bind_8"/>
</dbReference>
<gene>
    <name evidence="3" type="ORF">PFICI_09367</name>
</gene>
<evidence type="ECO:0000256" key="1">
    <source>
        <dbReference type="SAM" id="MobiDB-lite"/>
    </source>
</evidence>
<dbReference type="HOGENOM" id="CLU_092483_0_0_1"/>
<evidence type="ECO:0000313" key="3">
    <source>
        <dbReference type="EMBL" id="ETS79514.1"/>
    </source>
</evidence>
<name>W3X0F9_PESFW</name>
<protein>
    <recommendedName>
        <fullName evidence="2">Myb-like DNA-binding domain-containing protein</fullName>
    </recommendedName>
</protein>
<dbReference type="OMA" id="RKECDII"/>
<feature type="compositionally biased region" description="Polar residues" evidence="1">
    <location>
        <begin position="141"/>
        <end position="151"/>
    </location>
</feature>
<feature type="region of interest" description="Disordered" evidence="1">
    <location>
        <begin position="131"/>
        <end position="196"/>
    </location>
</feature>
<dbReference type="OrthoDB" id="5353914at2759"/>
<dbReference type="AlphaFoldDB" id="W3X0F9"/>
<dbReference type="InParanoid" id="W3X0F9"/>
<accession>W3X0F9</accession>
<proteinExistence type="predicted"/>
<feature type="compositionally biased region" description="Basic and acidic residues" evidence="1">
    <location>
        <begin position="269"/>
        <end position="281"/>
    </location>
</feature>
<evidence type="ECO:0000259" key="2">
    <source>
        <dbReference type="Pfam" id="PF22980"/>
    </source>
</evidence>
<feature type="region of interest" description="Disordered" evidence="1">
    <location>
        <begin position="261"/>
        <end position="281"/>
    </location>
</feature>